<protein>
    <recommendedName>
        <fullName evidence="5">Anaphase-promoting complex subunit 4-like WD40 domain-containing protein</fullName>
    </recommendedName>
</protein>
<dbReference type="PANTHER" id="PTHR19857">
    <property type="entry name" value="MITOCHONDRIAL DIVISION PROTEIN 1-RELATED"/>
    <property type="match status" value="1"/>
</dbReference>
<gene>
    <name evidence="6" type="primary">SQT1</name>
    <name evidence="6" type="ORF">CcaverHIS019_0510100</name>
</gene>
<dbReference type="PROSITE" id="PS50082">
    <property type="entry name" value="WD_REPEATS_2"/>
    <property type="match status" value="4"/>
</dbReference>
<dbReference type="InterPro" id="IPR024977">
    <property type="entry name" value="Apc4-like_WD40_dom"/>
</dbReference>
<dbReference type="InterPro" id="IPR015943">
    <property type="entry name" value="WD40/YVTN_repeat-like_dom_sf"/>
</dbReference>
<feature type="domain" description="Anaphase-promoting complex subunit 4-like WD40" evidence="5">
    <location>
        <begin position="181"/>
        <end position="236"/>
    </location>
</feature>
<evidence type="ECO:0000256" key="3">
    <source>
        <dbReference type="PROSITE-ProRule" id="PRU00221"/>
    </source>
</evidence>
<organism evidence="6 7">
    <name type="scientific">Cutaneotrichosporon cavernicola</name>
    <dbReference type="NCBI Taxonomy" id="279322"/>
    <lineage>
        <taxon>Eukaryota</taxon>
        <taxon>Fungi</taxon>
        <taxon>Dikarya</taxon>
        <taxon>Basidiomycota</taxon>
        <taxon>Agaricomycotina</taxon>
        <taxon>Tremellomycetes</taxon>
        <taxon>Trichosporonales</taxon>
        <taxon>Trichosporonaceae</taxon>
        <taxon>Cutaneotrichosporon</taxon>
    </lineage>
</organism>
<dbReference type="Proteomes" id="UP001233271">
    <property type="component" value="Chromosome 5"/>
</dbReference>
<evidence type="ECO:0000256" key="2">
    <source>
        <dbReference type="ARBA" id="ARBA00022737"/>
    </source>
</evidence>
<keyword evidence="7" id="KW-1185">Reference proteome</keyword>
<feature type="repeat" description="WD" evidence="3">
    <location>
        <begin position="130"/>
        <end position="171"/>
    </location>
</feature>
<keyword evidence="1 3" id="KW-0853">WD repeat</keyword>
<dbReference type="SMART" id="SM00320">
    <property type="entry name" value="WD40"/>
    <property type="match status" value="7"/>
</dbReference>
<evidence type="ECO:0000259" key="5">
    <source>
        <dbReference type="Pfam" id="PF12894"/>
    </source>
</evidence>
<dbReference type="Pfam" id="PF12894">
    <property type="entry name" value="ANAPC4_WD40"/>
    <property type="match status" value="1"/>
</dbReference>
<dbReference type="AlphaFoldDB" id="A0AA48L7K5"/>
<dbReference type="InterPro" id="IPR036322">
    <property type="entry name" value="WD40_repeat_dom_sf"/>
</dbReference>
<dbReference type="InterPro" id="IPR001680">
    <property type="entry name" value="WD40_rpt"/>
</dbReference>
<dbReference type="KEGG" id="ccac:CcaHIS019_0510100"/>
<feature type="repeat" description="WD" evidence="3">
    <location>
        <begin position="186"/>
        <end position="227"/>
    </location>
</feature>
<evidence type="ECO:0000313" key="6">
    <source>
        <dbReference type="EMBL" id="BEI93382.1"/>
    </source>
</evidence>
<dbReference type="PROSITE" id="PS50294">
    <property type="entry name" value="WD_REPEATS_REGION"/>
    <property type="match status" value="1"/>
</dbReference>
<dbReference type="PROSITE" id="PS00678">
    <property type="entry name" value="WD_REPEATS_1"/>
    <property type="match status" value="1"/>
</dbReference>
<feature type="repeat" description="WD" evidence="3">
    <location>
        <begin position="382"/>
        <end position="425"/>
    </location>
</feature>
<reference evidence="6" key="1">
    <citation type="journal article" date="2023" name="BMC Genomics">
        <title>Chromosome-level genome assemblies of Cutaneotrichosporon spp. (Trichosporonales, Basidiomycota) reveal imbalanced evolution between nucleotide sequences and chromosome synteny.</title>
        <authorList>
            <person name="Kobayashi Y."/>
            <person name="Kayamori A."/>
            <person name="Aoki K."/>
            <person name="Shiwa Y."/>
            <person name="Matsutani M."/>
            <person name="Fujita N."/>
            <person name="Sugita T."/>
            <person name="Iwasaki W."/>
            <person name="Tanaka N."/>
            <person name="Takashima M."/>
        </authorList>
    </citation>
    <scope>NUCLEOTIDE SEQUENCE</scope>
    <source>
        <strain evidence="6">HIS019</strain>
    </source>
</reference>
<dbReference type="EMBL" id="AP028216">
    <property type="protein sequence ID" value="BEI93382.1"/>
    <property type="molecule type" value="Genomic_DNA"/>
</dbReference>
<feature type="compositionally biased region" description="Acidic residues" evidence="4">
    <location>
        <begin position="26"/>
        <end position="35"/>
    </location>
</feature>
<accession>A0AA48L7K5</accession>
<name>A0AA48L7K5_9TREE</name>
<evidence type="ECO:0000256" key="4">
    <source>
        <dbReference type="SAM" id="MobiDB-lite"/>
    </source>
</evidence>
<keyword evidence="2" id="KW-0677">Repeat</keyword>
<dbReference type="RefSeq" id="XP_060458647.1">
    <property type="nucleotide sequence ID" value="XM_060602232.1"/>
</dbReference>
<dbReference type="Pfam" id="PF00400">
    <property type="entry name" value="WD40"/>
    <property type="match status" value="3"/>
</dbReference>
<dbReference type="InterPro" id="IPR051179">
    <property type="entry name" value="WD_repeat_multifunction"/>
</dbReference>
<dbReference type="PANTHER" id="PTHR19857:SF8">
    <property type="entry name" value="ANGIO-ASSOCIATED MIGRATORY CELL PROTEIN"/>
    <property type="match status" value="1"/>
</dbReference>
<feature type="repeat" description="WD" evidence="3">
    <location>
        <begin position="228"/>
        <end position="270"/>
    </location>
</feature>
<dbReference type="GeneID" id="85497252"/>
<sequence>MSAHEPKSETDKLADEFEDVVLVEEDVEEVIDDDGDVPHDDDHDHDEVKDPNGPVIEAEEGEPEAKPDTAISGTFLHSPGSAMFALALHPSFPNPPLAVSGGQDDMGYLFCPLHPTLGSFNRDSFPAIPLRGHEDSVVAAAFSSDGEYVATGGLDGRVRVWRHAQPKRVQAAEGSADSWKYWEFVTSVDAGEVSWLKWHPKGPVLSAGCEDGSVWLWSMPTGRTMTVLSSHTMEVTAGVFPPPAGKQLLTASLDSSLVLWNPSAGEPEFKMTVFQSPGARILNPSVHGITSLAVSPNGALIAAGGAGGRIRLIAIARGEVIGIKAEVVHNLEVHGRGESVEALAFVDLHNGSFGGRGVVLVSAGTDGRVIVSDTTTGRTRAAMPHPEAVTAIACHPAPCQYVVTTACADRTLRTWDIRTGQLLAEHHGHAGPINCVSVSPALDGDESPLGLPQAQFIVSGGDEGASLLFRI</sequence>
<dbReference type="Gene3D" id="2.130.10.10">
    <property type="entry name" value="YVTN repeat-like/Quinoprotein amine dehydrogenase"/>
    <property type="match status" value="1"/>
</dbReference>
<feature type="region of interest" description="Disordered" evidence="4">
    <location>
        <begin position="26"/>
        <end position="70"/>
    </location>
</feature>
<proteinExistence type="predicted"/>
<dbReference type="InterPro" id="IPR019775">
    <property type="entry name" value="WD40_repeat_CS"/>
</dbReference>
<evidence type="ECO:0000256" key="1">
    <source>
        <dbReference type="ARBA" id="ARBA00022574"/>
    </source>
</evidence>
<feature type="compositionally biased region" description="Basic and acidic residues" evidence="4">
    <location>
        <begin position="36"/>
        <end position="50"/>
    </location>
</feature>
<evidence type="ECO:0000313" key="7">
    <source>
        <dbReference type="Proteomes" id="UP001233271"/>
    </source>
</evidence>
<dbReference type="SUPFAM" id="SSF50978">
    <property type="entry name" value="WD40 repeat-like"/>
    <property type="match status" value="1"/>
</dbReference>